<reference evidence="2 3" key="1">
    <citation type="submission" date="2014-10" db="EMBL/GenBank/DDBJ databases">
        <title>Pedobacter Kyungheensis.</title>
        <authorList>
            <person name="Anderson B.M."/>
            <person name="Newman J.D."/>
        </authorList>
    </citation>
    <scope>NUCLEOTIDE SEQUENCE [LARGE SCALE GENOMIC DNA]</scope>
    <source>
        <strain evidence="2 3">KACC 16221</strain>
    </source>
</reference>
<evidence type="ECO:0000313" key="2">
    <source>
        <dbReference type="EMBL" id="KIA91139.1"/>
    </source>
</evidence>
<sequence>MIRLLKLQKAVWVLVLGILTYIAYKVLESNDVSGSRYVQMLAGILVMVGALWLLYPILFAKKDKDGNAEIITDPTVEMPVDEEEEKPIKE</sequence>
<keyword evidence="3" id="KW-1185">Reference proteome</keyword>
<name>A0A0C1FTD5_9SPHI</name>
<evidence type="ECO:0000256" key="1">
    <source>
        <dbReference type="SAM" id="Phobius"/>
    </source>
</evidence>
<dbReference type="EMBL" id="JSYN01000034">
    <property type="protein sequence ID" value="KIA91139.1"/>
    <property type="molecule type" value="Genomic_DNA"/>
</dbReference>
<keyword evidence="1" id="KW-0812">Transmembrane</keyword>
<comment type="caution">
    <text evidence="2">The sequence shown here is derived from an EMBL/GenBank/DDBJ whole genome shotgun (WGS) entry which is preliminary data.</text>
</comment>
<protein>
    <recommendedName>
        <fullName evidence="4">Isoleucyl-tRNA synthetase</fullName>
    </recommendedName>
</protein>
<gene>
    <name evidence="2" type="ORF">OC25_23010</name>
</gene>
<organism evidence="2 3">
    <name type="scientific">Pedobacter kyungheensis</name>
    <dbReference type="NCBI Taxonomy" id="1069985"/>
    <lineage>
        <taxon>Bacteria</taxon>
        <taxon>Pseudomonadati</taxon>
        <taxon>Bacteroidota</taxon>
        <taxon>Sphingobacteriia</taxon>
        <taxon>Sphingobacteriales</taxon>
        <taxon>Sphingobacteriaceae</taxon>
        <taxon>Pedobacter</taxon>
    </lineage>
</organism>
<feature type="transmembrane region" description="Helical" evidence="1">
    <location>
        <begin position="7"/>
        <end position="24"/>
    </location>
</feature>
<evidence type="ECO:0008006" key="4">
    <source>
        <dbReference type="Google" id="ProtNLM"/>
    </source>
</evidence>
<keyword evidence="1" id="KW-1133">Transmembrane helix</keyword>
<evidence type="ECO:0000313" key="3">
    <source>
        <dbReference type="Proteomes" id="UP000031246"/>
    </source>
</evidence>
<feature type="transmembrane region" description="Helical" evidence="1">
    <location>
        <begin position="36"/>
        <end position="55"/>
    </location>
</feature>
<accession>A0A0C1FTD5</accession>
<proteinExistence type="predicted"/>
<keyword evidence="1" id="KW-0472">Membrane</keyword>
<dbReference type="AlphaFoldDB" id="A0A0C1FTD5"/>
<dbReference type="Proteomes" id="UP000031246">
    <property type="component" value="Unassembled WGS sequence"/>
</dbReference>
<dbReference type="RefSeq" id="WP_039481382.1">
    <property type="nucleotide sequence ID" value="NZ_JSYN01000034.1"/>
</dbReference>